<name>A0AAV6ZV77_ENGPU</name>
<keyword evidence="17" id="KW-1185">Reference proteome</keyword>
<feature type="transmembrane region" description="Helical" evidence="14">
    <location>
        <begin position="255"/>
        <end position="272"/>
    </location>
</feature>
<comment type="subcellular location">
    <subcellularLocation>
        <location evidence="1">Cell membrane</location>
        <topology evidence="1">Multi-pass membrane protein</topology>
    </subcellularLocation>
</comment>
<gene>
    <name evidence="16" type="ORF">GDO81_003325</name>
</gene>
<dbReference type="AlphaFoldDB" id="A0AAV6ZV77"/>
<feature type="transmembrane region" description="Helical" evidence="14">
    <location>
        <begin position="201"/>
        <end position="226"/>
    </location>
</feature>
<accession>A0AAV6ZV77</accession>
<evidence type="ECO:0000313" key="16">
    <source>
        <dbReference type="EMBL" id="KAG8553224.1"/>
    </source>
</evidence>
<evidence type="ECO:0000256" key="5">
    <source>
        <dbReference type="ARBA" id="ARBA00023040"/>
    </source>
</evidence>
<evidence type="ECO:0000256" key="1">
    <source>
        <dbReference type="ARBA" id="ARBA00004651"/>
    </source>
</evidence>
<dbReference type="Pfam" id="PF00001">
    <property type="entry name" value="7tm_1"/>
    <property type="match status" value="1"/>
</dbReference>
<dbReference type="PRINTS" id="PR00237">
    <property type="entry name" value="GPCRRHODOPSN"/>
</dbReference>
<protein>
    <recommendedName>
        <fullName evidence="11">Probable G-protein coupled receptor 34</fullName>
    </recommendedName>
</protein>
<comment type="caution">
    <text evidence="16">The sequence shown here is derived from an EMBL/GenBank/DDBJ whole genome shotgun (WGS) entry which is preliminary data.</text>
</comment>
<evidence type="ECO:0000256" key="4">
    <source>
        <dbReference type="ARBA" id="ARBA00022989"/>
    </source>
</evidence>
<dbReference type="InterPro" id="IPR000276">
    <property type="entry name" value="GPCR_Rhodpsn"/>
</dbReference>
<feature type="transmembrane region" description="Helical" evidence="14">
    <location>
        <begin position="113"/>
        <end position="139"/>
    </location>
</feature>
<evidence type="ECO:0000256" key="13">
    <source>
        <dbReference type="RuleBase" id="RU000688"/>
    </source>
</evidence>
<feature type="transmembrane region" description="Helical" evidence="14">
    <location>
        <begin position="160"/>
        <end position="181"/>
    </location>
</feature>
<keyword evidence="10 13" id="KW-0807">Transducer</keyword>
<keyword evidence="5 13" id="KW-0297">G-protein coupled receptor</keyword>
<evidence type="ECO:0000256" key="7">
    <source>
        <dbReference type="ARBA" id="ARBA00023157"/>
    </source>
</evidence>
<dbReference type="GO" id="GO:0005886">
    <property type="term" value="C:plasma membrane"/>
    <property type="evidence" value="ECO:0007669"/>
    <property type="project" value="UniProtKB-SubCell"/>
</dbReference>
<proteinExistence type="inferred from homology"/>
<evidence type="ECO:0000256" key="8">
    <source>
        <dbReference type="ARBA" id="ARBA00023170"/>
    </source>
</evidence>
<dbReference type="PROSITE" id="PS50262">
    <property type="entry name" value="G_PROTEIN_RECEP_F1_2"/>
    <property type="match status" value="1"/>
</dbReference>
<feature type="domain" description="G-protein coupled receptors family 1 profile" evidence="15">
    <location>
        <begin position="65"/>
        <end position="315"/>
    </location>
</feature>
<keyword evidence="2" id="KW-1003">Cell membrane</keyword>
<organism evidence="16 17">
    <name type="scientific">Engystomops pustulosus</name>
    <name type="common">Tungara frog</name>
    <name type="synonym">Physalaemus pustulosus</name>
    <dbReference type="NCBI Taxonomy" id="76066"/>
    <lineage>
        <taxon>Eukaryota</taxon>
        <taxon>Metazoa</taxon>
        <taxon>Chordata</taxon>
        <taxon>Craniata</taxon>
        <taxon>Vertebrata</taxon>
        <taxon>Euteleostomi</taxon>
        <taxon>Amphibia</taxon>
        <taxon>Batrachia</taxon>
        <taxon>Anura</taxon>
        <taxon>Neobatrachia</taxon>
        <taxon>Hyloidea</taxon>
        <taxon>Leptodactylidae</taxon>
        <taxon>Leiuperinae</taxon>
        <taxon>Engystomops</taxon>
    </lineage>
</organism>
<keyword evidence="7" id="KW-1015">Disulfide bond</keyword>
<comment type="similarity">
    <text evidence="13">Belongs to the G-protein coupled receptor 1 family.</text>
</comment>
<evidence type="ECO:0000256" key="10">
    <source>
        <dbReference type="ARBA" id="ARBA00023224"/>
    </source>
</evidence>
<reference evidence="16" key="1">
    <citation type="thesis" date="2020" institute="ProQuest LLC" country="789 East Eisenhower Parkway, Ann Arbor, MI, USA">
        <title>Comparative Genomics and Chromosome Evolution.</title>
        <authorList>
            <person name="Mudd A.B."/>
        </authorList>
    </citation>
    <scope>NUCLEOTIDE SEQUENCE</scope>
    <source>
        <strain evidence="16">237g6f4</strain>
        <tissue evidence="16">Blood</tissue>
    </source>
</reference>
<dbReference type="Gene3D" id="1.20.1070.10">
    <property type="entry name" value="Rhodopsin 7-helix transmembrane proteins"/>
    <property type="match status" value="1"/>
</dbReference>
<dbReference type="Proteomes" id="UP000824782">
    <property type="component" value="Unassembled WGS sequence"/>
</dbReference>
<dbReference type="InterPro" id="IPR047160">
    <property type="entry name" value="GP183-like"/>
</dbReference>
<dbReference type="GO" id="GO:0008142">
    <property type="term" value="F:oxysterol binding"/>
    <property type="evidence" value="ECO:0007669"/>
    <property type="project" value="InterPro"/>
</dbReference>
<keyword evidence="9" id="KW-0325">Glycoprotein</keyword>
<dbReference type="PANTHER" id="PTHR24237:SF14">
    <property type="entry name" value="G-PROTEIN COUPLED RECEPTORS FAMILY 1 PROFILE DOMAIN-CONTAINING PROTEIN"/>
    <property type="match status" value="1"/>
</dbReference>
<evidence type="ECO:0000256" key="9">
    <source>
        <dbReference type="ARBA" id="ARBA00023180"/>
    </source>
</evidence>
<evidence type="ECO:0000256" key="12">
    <source>
        <dbReference type="ARBA" id="ARBA00045234"/>
    </source>
</evidence>
<feature type="transmembrane region" description="Helical" evidence="14">
    <location>
        <begin position="86"/>
        <end position="107"/>
    </location>
</feature>
<dbReference type="PANTHER" id="PTHR24237">
    <property type="entry name" value="G-PROTEIN COUPLED RECEPTOR"/>
    <property type="match status" value="1"/>
</dbReference>
<dbReference type="SUPFAM" id="SSF81321">
    <property type="entry name" value="Family A G protein-coupled receptor-like"/>
    <property type="match status" value="1"/>
</dbReference>
<comment type="function">
    <text evidence="12">G-protein-coupled receptor of lysophosphatidylserine (LysoPS) that plays different roles in immune response. Acts a damage-sensing receptor that triggers tissue repair upon recognition of dying neutrophils. Mechanistically, apoptotic neutrophils release lysophosphatydilserine that are recognized by type 3 innate lymphoid cells (ILC3s) via GPR34, which activates downstream PI3K-AKT and RAS-ERK signaling pathways leading to STAT3 activation and IL-22 production. Plays an important role in microglial function, controlling morphology and phagocytosis.</text>
</comment>
<evidence type="ECO:0000256" key="6">
    <source>
        <dbReference type="ARBA" id="ARBA00023136"/>
    </source>
</evidence>
<evidence type="ECO:0000256" key="2">
    <source>
        <dbReference type="ARBA" id="ARBA00022475"/>
    </source>
</evidence>
<evidence type="ECO:0000313" key="17">
    <source>
        <dbReference type="Proteomes" id="UP000824782"/>
    </source>
</evidence>
<evidence type="ECO:0000256" key="14">
    <source>
        <dbReference type="SAM" id="Phobius"/>
    </source>
</evidence>
<keyword evidence="8 13" id="KW-0675">Receptor</keyword>
<keyword evidence="4 14" id="KW-1133">Transmembrane helix</keyword>
<keyword evidence="6 14" id="KW-0472">Membrane</keyword>
<dbReference type="FunFam" id="1.20.1070.10:FF:000150">
    <property type="entry name" value="probable G-protein coupled receptor 34"/>
    <property type="match status" value="1"/>
</dbReference>
<evidence type="ECO:0000256" key="11">
    <source>
        <dbReference type="ARBA" id="ARBA00035691"/>
    </source>
</evidence>
<evidence type="ECO:0000259" key="15">
    <source>
        <dbReference type="PROSITE" id="PS50262"/>
    </source>
</evidence>
<feature type="transmembrane region" description="Helical" evidence="14">
    <location>
        <begin position="53"/>
        <end position="74"/>
    </location>
</feature>
<dbReference type="EMBL" id="WNYA01000010">
    <property type="protein sequence ID" value="KAG8553224.1"/>
    <property type="molecule type" value="Genomic_DNA"/>
</dbReference>
<sequence length="354" mass="40465">MDLQTNSTLSDLTTRTWTLETSGPLILQLNASSPSPFNACDIEDGLLSWMLPLVYSFVCGLSLLSNILALFVFWTNSQRSTSMTIYMRNLAIADLLLALCLPFRIAYQNNTGPFLLCHVIGAFFYLNMYASIMFLSLISMDRYLKIIRPLQQYKIHSVQWSSRATHVVWVIIVLCIVPFLFESKGNEPCSQKCFHFKKRGTMSAAINLTAVIVFFVLLFLFVYFYAKISAKLHRASFMKNQPQTKRNSNRAMKKSFVVLVIFIVCFVPYHIVRVPYILAQIDVIPSLAWKQTLHITNELALCLSTLNSCLDPVIYFFLSDSFKRVVICTIQGKLKLIMNNQDRTSNCNRSVTEM</sequence>
<dbReference type="PROSITE" id="PS00237">
    <property type="entry name" value="G_PROTEIN_RECEP_F1_1"/>
    <property type="match status" value="1"/>
</dbReference>
<keyword evidence="3 13" id="KW-0812">Transmembrane</keyword>
<dbReference type="GO" id="GO:0004930">
    <property type="term" value="F:G protein-coupled receptor activity"/>
    <property type="evidence" value="ECO:0007669"/>
    <property type="project" value="UniProtKB-KW"/>
</dbReference>
<evidence type="ECO:0000256" key="3">
    <source>
        <dbReference type="ARBA" id="ARBA00022692"/>
    </source>
</evidence>
<dbReference type="InterPro" id="IPR017452">
    <property type="entry name" value="GPCR_Rhodpsn_7TM"/>
</dbReference>